<evidence type="ECO:0000256" key="6">
    <source>
        <dbReference type="HAMAP-Rule" id="MF_00269"/>
    </source>
</evidence>
<organism evidence="8 9">
    <name type="scientific">Acidipropionibacterium jensenii</name>
    <dbReference type="NCBI Taxonomy" id="1749"/>
    <lineage>
        <taxon>Bacteria</taxon>
        <taxon>Bacillati</taxon>
        <taxon>Actinomycetota</taxon>
        <taxon>Actinomycetes</taxon>
        <taxon>Propionibacteriales</taxon>
        <taxon>Propionibacteriaceae</taxon>
        <taxon>Acidipropionibacterium</taxon>
    </lineage>
</organism>
<dbReference type="InterPro" id="IPR013740">
    <property type="entry name" value="Redoxin"/>
</dbReference>
<comment type="subunit">
    <text evidence="6">Homodimer.</text>
</comment>
<dbReference type="SUPFAM" id="SSF52833">
    <property type="entry name" value="Thioredoxin-like"/>
    <property type="match status" value="1"/>
</dbReference>
<comment type="similarity">
    <text evidence="6">Belongs to the peroxiredoxin family. Tpx subfamily.</text>
</comment>
<evidence type="ECO:0000256" key="5">
    <source>
        <dbReference type="ARBA" id="ARBA00023284"/>
    </source>
</evidence>
<dbReference type="EMBL" id="LR134473">
    <property type="protein sequence ID" value="VEI02691.1"/>
    <property type="molecule type" value="Genomic_DNA"/>
</dbReference>
<dbReference type="STRING" id="1122997.GCA_000425285_00991"/>
<evidence type="ECO:0000256" key="4">
    <source>
        <dbReference type="ARBA" id="ARBA00023157"/>
    </source>
</evidence>
<dbReference type="PROSITE" id="PS51352">
    <property type="entry name" value="THIOREDOXIN_2"/>
    <property type="match status" value="1"/>
</dbReference>
<keyword evidence="5 6" id="KW-0676">Redox-active center</keyword>
<feature type="disulfide bond" description="Redox-active" evidence="6">
    <location>
        <begin position="63"/>
        <end position="97"/>
    </location>
</feature>
<dbReference type="EC" id="1.11.1.24" evidence="6"/>
<dbReference type="Proteomes" id="UP000277858">
    <property type="component" value="Chromosome"/>
</dbReference>
<dbReference type="AlphaFoldDB" id="A0A3S4VIE6"/>
<dbReference type="PANTHER" id="PTHR43110">
    <property type="entry name" value="THIOL PEROXIDASE"/>
    <property type="match status" value="1"/>
</dbReference>
<dbReference type="InterPro" id="IPR013766">
    <property type="entry name" value="Thioredoxin_domain"/>
</dbReference>
<comment type="function">
    <text evidence="6">Thiol-specific peroxidase that catalyzes the reduction of hydrogen peroxide and organic hydroperoxides to water and alcohols, respectively. Plays a role in cell protection against oxidative stress by detoxifying peroxides.</text>
</comment>
<dbReference type="InterPro" id="IPR036249">
    <property type="entry name" value="Thioredoxin-like_sf"/>
</dbReference>
<comment type="catalytic activity">
    <reaction evidence="6">
        <text>a hydroperoxide + [thioredoxin]-dithiol = an alcohol + [thioredoxin]-disulfide + H2O</text>
        <dbReference type="Rhea" id="RHEA:62620"/>
        <dbReference type="Rhea" id="RHEA-COMP:10698"/>
        <dbReference type="Rhea" id="RHEA-COMP:10700"/>
        <dbReference type="ChEBI" id="CHEBI:15377"/>
        <dbReference type="ChEBI" id="CHEBI:29950"/>
        <dbReference type="ChEBI" id="CHEBI:30879"/>
        <dbReference type="ChEBI" id="CHEBI:35924"/>
        <dbReference type="ChEBI" id="CHEBI:50058"/>
        <dbReference type="EC" id="1.11.1.24"/>
    </reaction>
</comment>
<dbReference type="Gene3D" id="3.40.30.10">
    <property type="entry name" value="Glutaredoxin"/>
    <property type="match status" value="1"/>
</dbReference>
<keyword evidence="1 6" id="KW-0575">Peroxidase</keyword>
<dbReference type="PANTHER" id="PTHR43110:SF1">
    <property type="entry name" value="THIOL PEROXIDASE"/>
    <property type="match status" value="1"/>
</dbReference>
<comment type="miscellaneous">
    <text evidence="6">The active site is a conserved redox-active cysteine residue, the peroxidatic cysteine (C(P)), which makes the nucleophilic attack on the peroxide substrate. The peroxide oxidizes the C(P)-SH to cysteine sulfenic acid (C(P)-SOH), which then reacts with another cysteine residue, the resolving cysteine (C(R)), to form a disulfide bridge. The disulfide is subsequently reduced by an appropriate electron donor to complete the catalytic cycle. In this atypical 2-Cys peroxiredoxin, C(R) is present in the same subunit to form an intramolecular disulfide. The disulfide is subsequently reduced by thioredoxin.</text>
</comment>
<proteinExistence type="inferred from homology"/>
<dbReference type="InterPro" id="IPR018219">
    <property type="entry name" value="Tpx_CS"/>
</dbReference>
<keyword evidence="4 6" id="KW-1015">Disulfide bond</keyword>
<dbReference type="CDD" id="cd03014">
    <property type="entry name" value="PRX_Atyp2cys"/>
    <property type="match status" value="1"/>
</dbReference>
<accession>A0A3S4VIE6</accession>
<dbReference type="Pfam" id="PF08534">
    <property type="entry name" value="Redoxin"/>
    <property type="match status" value="1"/>
</dbReference>
<dbReference type="HAMAP" id="MF_00269">
    <property type="entry name" value="Tpx"/>
    <property type="match status" value="1"/>
</dbReference>
<evidence type="ECO:0000256" key="2">
    <source>
        <dbReference type="ARBA" id="ARBA00022862"/>
    </source>
</evidence>
<keyword evidence="9" id="KW-1185">Reference proteome</keyword>
<evidence type="ECO:0000256" key="1">
    <source>
        <dbReference type="ARBA" id="ARBA00022559"/>
    </source>
</evidence>
<feature type="active site" description="Cysteine sulfenic acid (-SOH) intermediate" evidence="6">
    <location>
        <position position="63"/>
    </location>
</feature>
<protein>
    <recommendedName>
        <fullName evidence="6">Thiol peroxidase</fullName>
        <shortName evidence="6">Tpx</shortName>
        <ecNumber evidence="6">1.11.1.24</ecNumber>
    </recommendedName>
    <alternativeName>
        <fullName evidence="6">Peroxiredoxin tpx</fullName>
        <shortName evidence="6">Prx</shortName>
    </alternativeName>
    <alternativeName>
        <fullName evidence="6">Thioredoxin peroxidase</fullName>
    </alternativeName>
    <alternativeName>
        <fullName evidence="6">Thioredoxin-dependent peroxiredoxin</fullName>
    </alternativeName>
</protein>
<keyword evidence="2 6" id="KW-0049">Antioxidant</keyword>
<dbReference type="InterPro" id="IPR050455">
    <property type="entry name" value="Tpx_Peroxidase_subfamily"/>
</dbReference>
<dbReference type="InterPro" id="IPR002065">
    <property type="entry name" value="TPX"/>
</dbReference>
<gene>
    <name evidence="6 8" type="primary">tpx</name>
    <name evidence="8" type="ORF">NCTC13652_00872</name>
</gene>
<evidence type="ECO:0000313" key="8">
    <source>
        <dbReference type="EMBL" id="VEI02691.1"/>
    </source>
</evidence>
<sequence>MGIMAETKFQGNPIHTIGQLPEVGSVIPAFTLVGSDLSDVTSDSLKGTRLILNIFPSLDTGTCATSVRVFNKKAAEVPDATVLCISDDLPFAQARFCGAEGIDNVTTASGFRSSFGNDFGVTMTDGPLRGLLARSVVVVDGSGTVLYTQLVSEIAKEPDYEAALAAAKKA</sequence>
<evidence type="ECO:0000313" key="9">
    <source>
        <dbReference type="Proteomes" id="UP000277858"/>
    </source>
</evidence>
<dbReference type="NCBIfam" id="NF001808">
    <property type="entry name" value="PRK00522.1"/>
    <property type="match status" value="1"/>
</dbReference>
<name>A0A3S4VIE6_9ACTN</name>
<evidence type="ECO:0000256" key="3">
    <source>
        <dbReference type="ARBA" id="ARBA00023002"/>
    </source>
</evidence>
<dbReference type="GO" id="GO:0008379">
    <property type="term" value="F:thioredoxin peroxidase activity"/>
    <property type="evidence" value="ECO:0007669"/>
    <property type="project" value="UniProtKB-UniRule"/>
</dbReference>
<evidence type="ECO:0000259" key="7">
    <source>
        <dbReference type="PROSITE" id="PS51352"/>
    </source>
</evidence>
<dbReference type="PROSITE" id="PS01265">
    <property type="entry name" value="TPX"/>
    <property type="match status" value="1"/>
</dbReference>
<keyword evidence="3 6" id="KW-0560">Oxidoreductase</keyword>
<feature type="domain" description="Thioredoxin" evidence="7">
    <location>
        <begin position="21"/>
        <end position="169"/>
    </location>
</feature>
<reference evidence="8 9" key="1">
    <citation type="submission" date="2018-12" db="EMBL/GenBank/DDBJ databases">
        <authorList>
            <consortium name="Pathogen Informatics"/>
        </authorList>
    </citation>
    <scope>NUCLEOTIDE SEQUENCE [LARGE SCALE GENOMIC DNA]</scope>
    <source>
        <strain evidence="8 9">NCTC13652</strain>
    </source>
</reference>